<proteinExistence type="predicted"/>
<dbReference type="Pfam" id="PF09533">
    <property type="entry name" value="DUF2380"/>
    <property type="match status" value="1"/>
</dbReference>
<evidence type="ECO:0000313" key="2">
    <source>
        <dbReference type="EMBL" id="AKQ69697.1"/>
    </source>
</evidence>
<dbReference type="Proteomes" id="UP000009026">
    <property type="component" value="Chromosome"/>
</dbReference>
<name>A0A0H4XMW0_9BACT</name>
<dbReference type="STRING" id="1297742.A176_006609"/>
<organism evidence="2 3">
    <name type="scientific">Pseudomyxococcus hansupus</name>
    <dbReference type="NCBI Taxonomy" id="1297742"/>
    <lineage>
        <taxon>Bacteria</taxon>
        <taxon>Pseudomonadati</taxon>
        <taxon>Myxococcota</taxon>
        <taxon>Myxococcia</taxon>
        <taxon>Myxococcales</taxon>
        <taxon>Cystobacterineae</taxon>
        <taxon>Myxococcaceae</taxon>
        <taxon>Pseudomyxococcus</taxon>
    </lineage>
</organism>
<evidence type="ECO:0000313" key="3">
    <source>
        <dbReference type="Proteomes" id="UP000009026"/>
    </source>
</evidence>
<dbReference type="KEGG" id="mym:A176_006609"/>
<evidence type="ECO:0000256" key="1">
    <source>
        <dbReference type="SAM" id="MobiDB-lite"/>
    </source>
</evidence>
<dbReference type="EMBL" id="CP012109">
    <property type="protein sequence ID" value="AKQ69697.1"/>
    <property type="molecule type" value="Genomic_DNA"/>
</dbReference>
<dbReference type="PATRIC" id="fig|1297742.4.peg.6704"/>
<gene>
    <name evidence="2" type="ORF">A176_006609</name>
</gene>
<protein>
    <recommendedName>
        <fullName evidence="4">DUF2380 domain-containing protein</fullName>
    </recommendedName>
</protein>
<accession>A0A0H4XMW0</accession>
<evidence type="ECO:0008006" key="4">
    <source>
        <dbReference type="Google" id="ProtNLM"/>
    </source>
</evidence>
<keyword evidence="3" id="KW-1185">Reference proteome</keyword>
<reference evidence="2 3" key="1">
    <citation type="journal article" date="2016" name="PLoS ONE">
        <title>Complete Genome Sequence and Comparative Genomics of a Novel Myxobacterium Myxococcus hansupus.</title>
        <authorList>
            <person name="Sharma G."/>
            <person name="Narwani T."/>
            <person name="Subramanian S."/>
        </authorList>
    </citation>
    <scope>NUCLEOTIDE SEQUENCE [LARGE SCALE GENOMIC DNA]</scope>
    <source>
        <strain evidence="3">mixupus</strain>
    </source>
</reference>
<dbReference type="AlphaFoldDB" id="A0A0H4XMW0"/>
<feature type="region of interest" description="Disordered" evidence="1">
    <location>
        <begin position="22"/>
        <end position="51"/>
    </location>
</feature>
<dbReference type="InterPro" id="IPR011755">
    <property type="entry name" value="CHP02269_MYXXA"/>
</dbReference>
<sequence>MAHASGLGGTLHDVPRMALSPAWEHAPNDEPPRVSDASPFSISGPEAQQRLWRSLSPRHAATGTASVAVGGGVQSAAAVRQATLDAIAEVKRSLEGIETTRARLASRPSSLGSRGFDGVFTRYIDHGSKQLTWLRGTLGSATALAGVASEVGDSGMELGILQMTGPRLQAAMFGTLLLATWVDFLQLADALLRDCPMCGSEKLFADLHRVQSKVTPTLADLSSGDSERVETAATAMPVLMGELTYEFDTIRREARSAMEVGGKVVVAAQVMELLALISTLNMSLPRPPPAASTTLGVGLVMSSGGVMAGSRLVVSAEWVEIMRRLVQAGVISLPAVSAAVRIHGGQVMMAQAHQDLPEGVREALGDSPEVRGMRVTGRAGAGMSSAPKHHVLPKEHREWFERRGFKGDMDIDRFCVRLEQSHHEAIHGGGNWKLGRMWPGEWNRMIMKLLRDAEAESGRTLTQREVLKVVAKNMKDYKVPMNFTAWRGP</sequence>